<reference evidence="1" key="1">
    <citation type="journal article" date="2021" name="Proc. Natl. Acad. Sci. U.S.A.">
        <title>A Catalog of Tens of Thousands of Viruses from Human Metagenomes Reveals Hidden Associations with Chronic Diseases.</title>
        <authorList>
            <person name="Tisza M.J."/>
            <person name="Buck C.B."/>
        </authorList>
    </citation>
    <scope>NUCLEOTIDE SEQUENCE</scope>
    <source>
        <strain evidence="1">Ct43U4</strain>
    </source>
</reference>
<dbReference type="EMBL" id="BK015029">
    <property type="protein sequence ID" value="DAD87839.1"/>
    <property type="molecule type" value="Genomic_DNA"/>
</dbReference>
<name>A0A8S5N0D7_9CAUD</name>
<accession>A0A8S5N0D7</accession>
<sequence length="199" mass="22412">MAKESKTYTEGNFSTSYGEKYKGGYQDVSISYGNDSFASGKFKVDKEVLVQRHYSKAWEKFGFPPLNELASEIADTMRKGFTMAHDNSYIAKSIVAKGQTIQISAPKYNMIGFLKGDELKFDSSKSYASELDERGSVIAVKRQRQRKSKATGKYTGYGEEIACRVYVGNWKGYVDKFIVDGVVKWAEEHSLHIESLTAR</sequence>
<evidence type="ECO:0000313" key="1">
    <source>
        <dbReference type="EMBL" id="DAD87839.1"/>
    </source>
</evidence>
<proteinExistence type="predicted"/>
<protein>
    <submittedName>
        <fullName evidence="1">Uncharacterized protein</fullName>
    </submittedName>
</protein>
<organism evidence="1">
    <name type="scientific">Siphoviridae sp. ct43U4</name>
    <dbReference type="NCBI Taxonomy" id="2826285"/>
    <lineage>
        <taxon>Viruses</taxon>
        <taxon>Duplodnaviria</taxon>
        <taxon>Heunggongvirae</taxon>
        <taxon>Uroviricota</taxon>
        <taxon>Caudoviricetes</taxon>
    </lineage>
</organism>